<dbReference type="InterPro" id="IPR011989">
    <property type="entry name" value="ARM-like"/>
</dbReference>
<evidence type="ECO:0000313" key="3">
    <source>
        <dbReference type="EMBL" id="KAK8391241.1"/>
    </source>
</evidence>
<comment type="caution">
    <text evidence="3">The sequence shown here is derived from an EMBL/GenBank/DDBJ whole genome shotgun (WGS) entry which is preliminary data.</text>
</comment>
<feature type="region of interest" description="Disordered" evidence="1">
    <location>
        <begin position="1197"/>
        <end position="1279"/>
    </location>
</feature>
<dbReference type="SUPFAM" id="SSF48371">
    <property type="entry name" value="ARM repeat"/>
    <property type="match status" value="2"/>
</dbReference>
<dbReference type="Pfam" id="PF12348">
    <property type="entry name" value="CLASP_N"/>
    <property type="match status" value="2"/>
</dbReference>
<keyword evidence="4" id="KW-1185">Reference proteome</keyword>
<proteinExistence type="predicted"/>
<evidence type="ECO:0000256" key="1">
    <source>
        <dbReference type="SAM" id="MobiDB-lite"/>
    </source>
</evidence>
<organism evidence="3 4">
    <name type="scientific">Scylla paramamosain</name>
    <name type="common">Mud crab</name>
    <dbReference type="NCBI Taxonomy" id="85552"/>
    <lineage>
        <taxon>Eukaryota</taxon>
        <taxon>Metazoa</taxon>
        <taxon>Ecdysozoa</taxon>
        <taxon>Arthropoda</taxon>
        <taxon>Crustacea</taxon>
        <taxon>Multicrustacea</taxon>
        <taxon>Malacostraca</taxon>
        <taxon>Eumalacostraca</taxon>
        <taxon>Eucarida</taxon>
        <taxon>Decapoda</taxon>
        <taxon>Pleocyemata</taxon>
        <taxon>Brachyura</taxon>
        <taxon>Eubrachyura</taxon>
        <taxon>Portunoidea</taxon>
        <taxon>Portunidae</taxon>
        <taxon>Portuninae</taxon>
        <taxon>Scylla</taxon>
    </lineage>
</organism>
<dbReference type="SMART" id="SM01349">
    <property type="entry name" value="TOG"/>
    <property type="match status" value="4"/>
</dbReference>
<dbReference type="GO" id="GO:0045180">
    <property type="term" value="C:basal cortex"/>
    <property type="evidence" value="ECO:0007669"/>
    <property type="project" value="TreeGrafter"/>
</dbReference>
<dbReference type="GO" id="GO:0005881">
    <property type="term" value="C:cytoplasmic microtubule"/>
    <property type="evidence" value="ECO:0007669"/>
    <property type="project" value="TreeGrafter"/>
</dbReference>
<feature type="compositionally biased region" description="Low complexity" evidence="1">
    <location>
        <begin position="308"/>
        <end position="321"/>
    </location>
</feature>
<dbReference type="PANTHER" id="PTHR21567:SF9">
    <property type="entry name" value="CLIP-ASSOCIATING PROTEIN"/>
    <property type="match status" value="1"/>
</dbReference>
<feature type="region of interest" description="Disordered" evidence="1">
    <location>
        <begin position="264"/>
        <end position="321"/>
    </location>
</feature>
<feature type="compositionally biased region" description="Polar residues" evidence="1">
    <location>
        <begin position="1142"/>
        <end position="1151"/>
    </location>
</feature>
<evidence type="ECO:0000313" key="4">
    <source>
        <dbReference type="Proteomes" id="UP001487740"/>
    </source>
</evidence>
<name>A0AAW0TVD1_SCYPA</name>
<feature type="compositionally biased region" description="Low complexity" evidence="1">
    <location>
        <begin position="712"/>
        <end position="730"/>
    </location>
</feature>
<protein>
    <recommendedName>
        <fullName evidence="2">TOG domain-containing protein</fullName>
    </recommendedName>
</protein>
<dbReference type="GO" id="GO:0008017">
    <property type="term" value="F:microtubule binding"/>
    <property type="evidence" value="ECO:0007669"/>
    <property type="project" value="TreeGrafter"/>
</dbReference>
<dbReference type="InterPro" id="IPR034085">
    <property type="entry name" value="TOG"/>
</dbReference>
<feature type="compositionally biased region" description="Polar residues" evidence="1">
    <location>
        <begin position="639"/>
        <end position="657"/>
    </location>
</feature>
<feature type="compositionally biased region" description="Basic and acidic residues" evidence="1">
    <location>
        <begin position="1220"/>
        <end position="1232"/>
    </location>
</feature>
<accession>A0AAW0TVD1</accession>
<gene>
    <name evidence="3" type="ORF">O3P69_017127</name>
</gene>
<sequence length="1521" mass="166967">MSQLDLFTPQLSTTDTRKKIALGTEIINYLGVPSNSIECDDIGHFIDGLVPWLQSSNFKVALNGLEVMTFLVERMNHDFRPYLSSVTPAATDRLGDSKDAVREKAQMLLSSMMENVVPPNSMFERLIPAFSHKNGKVREEVMNCLQNTLNNHGASSVTVSRLVPHIVKLLSDPTALVRDCAFNTLVECYKHYGERLRIDLSKKHNVPPSKLPALMTRFDEVRETGILLPSAITASGYAEGKGDDDVDRASQRSLPRRILALRRKVKSGGSKSRASSAPPVRRTVQGAALPPKSAGGESGGGPRSAIKRVPSISRGRVGSSSSNAAAAGAVDEASFFALFEDVPKVTIYSHKELEDTLTKVREVIASQSNDWDKRVDALKKIRSLIIAGAGSYEEFYPHLRLLEPAMQLSIKDLRSQVVREACVTVAYMSQELHHKVDHLCETLLPSLINLIPNSAKIMASSGIVTIRFIIQNTHHHKLIPILLRELSSKNREIRKVLCEVLDQLVHTWPTHSMEKHIVILSESIKKGITDADPEARAFSRKAYWGFADHFKEEADKLLNSLDPSYKKMLQGEMGMSNSSSSQSLHGSQSKQVGGGRTGWARSPSTAGSTENLSGQFSRPSHTSIQRSAIPTPASHRPQESSASPVTPTSNFRSNSAIDLQAARRAQARSQYAQAQRLKVGSGASLPRPRKTSDHPPISSITSPDRMGRSRSRGGVSQSQPGSRSGSPSSRLSYQTYASPGDSGTMGRTRRRSGIPRSTGTSREPSPTRYSALSGISPSKCRSRSISGASEMPPQVPVKSRQVMAQKILQQSREAESALADALVSLPPGGVLRSPNRKMYTKAFEDQSDNDSETSSVCSERSFDSSRQTNLIWYGSQQRILKEVWEPSSKMQDVNDIISNCASPHWGDRKEGLVALRIFLQGSHMLTGSELRKVTEIFTKMFMDAQTKVFTMFLDTLMDLIMVHKADLGDWLYVLLTRLLNKLGSDLLGSVQTKIHKTLDLVRDSFPCDQQFIVIMRFLVDQTQTPNCKVKVATLTYLKCLVDVMELGDLTASPDTPVALAKILTWTADQKFLEIRRAASAAFIAMFNCNMTEFTALLQQLPPACQSTASQIIQTHLKRVSSLDASPSSLPPRTPPSSGGTPVLQSPNTSLPRSHRPARYNTIDFDDTENLNPEEVYRSLKRTTAEIQNYSFDLESLEKHRDSTSQDSGISQLSAGGADIRGSDVVDDKHAEDTNGILSGRSSSVSSPTHRQLSLMSDSSRNGLDTLTDDDLGRGDGQESDAEVMTNVIAELSNTDEGRTVEKRTALTNLIRLARTGSTLVWNENFRAVLRLLLESLNCGDGGQRALVLAVLTEMMRRSPLVHHFLSFSELIILRVLNAHADKEKEVHRAAVVCAGTVAEILPPEVVIRVLKPLIQMAEYPVNQASIKMLNKLVEAHQPSIVAAALPEIMPGLIKAYDNKESCVRKASVFCMVALHNAVGEEAMVPHLEALTGSKLKLLNLYIKRAETQNSGASSPKSEPPM</sequence>
<feature type="domain" description="TOG" evidence="2">
    <location>
        <begin position="5"/>
        <end position="227"/>
    </location>
</feature>
<dbReference type="GO" id="GO:0005876">
    <property type="term" value="C:spindle microtubule"/>
    <property type="evidence" value="ECO:0007669"/>
    <property type="project" value="TreeGrafter"/>
</dbReference>
<dbReference type="GO" id="GO:0005815">
    <property type="term" value="C:microtubule organizing center"/>
    <property type="evidence" value="ECO:0007669"/>
    <property type="project" value="TreeGrafter"/>
</dbReference>
<feature type="compositionally biased region" description="Polar residues" evidence="1">
    <location>
        <begin position="1247"/>
        <end position="1261"/>
    </location>
</feature>
<feature type="compositionally biased region" description="Polar residues" evidence="1">
    <location>
        <begin position="755"/>
        <end position="776"/>
    </location>
</feature>
<dbReference type="InterPro" id="IPR016024">
    <property type="entry name" value="ARM-type_fold"/>
</dbReference>
<feature type="compositionally biased region" description="Low complexity" evidence="1">
    <location>
        <begin position="267"/>
        <end position="277"/>
    </location>
</feature>
<feature type="compositionally biased region" description="Polar residues" evidence="1">
    <location>
        <begin position="602"/>
        <end position="628"/>
    </location>
</feature>
<dbReference type="GO" id="GO:0072686">
    <property type="term" value="C:mitotic spindle"/>
    <property type="evidence" value="ECO:0007669"/>
    <property type="project" value="TreeGrafter"/>
</dbReference>
<dbReference type="GO" id="GO:0000776">
    <property type="term" value="C:kinetochore"/>
    <property type="evidence" value="ECO:0007669"/>
    <property type="project" value="TreeGrafter"/>
</dbReference>
<dbReference type="GO" id="GO:0090307">
    <property type="term" value="P:mitotic spindle assembly"/>
    <property type="evidence" value="ECO:0007669"/>
    <property type="project" value="TreeGrafter"/>
</dbReference>
<reference evidence="3 4" key="1">
    <citation type="submission" date="2023-03" db="EMBL/GenBank/DDBJ databases">
        <title>High-quality genome of Scylla paramamosain provides insights in environmental adaptation.</title>
        <authorList>
            <person name="Zhang L."/>
        </authorList>
    </citation>
    <scope>NUCLEOTIDE SEQUENCE [LARGE SCALE GENOMIC DNA]</scope>
    <source>
        <strain evidence="3">LZ_2023a</strain>
        <tissue evidence="3">Muscle</tissue>
    </source>
</reference>
<feature type="compositionally biased region" description="Polar residues" evidence="1">
    <location>
        <begin position="1204"/>
        <end position="1213"/>
    </location>
</feature>
<dbReference type="Gene3D" id="1.25.10.10">
    <property type="entry name" value="Leucine-rich Repeat Variant"/>
    <property type="match status" value="4"/>
</dbReference>
<dbReference type="GO" id="GO:0040001">
    <property type="term" value="P:establishment of mitotic spindle localization"/>
    <property type="evidence" value="ECO:0007669"/>
    <property type="project" value="TreeGrafter"/>
</dbReference>
<dbReference type="InterPro" id="IPR024395">
    <property type="entry name" value="CLASP_N_dom"/>
</dbReference>
<dbReference type="PANTHER" id="PTHR21567">
    <property type="entry name" value="CLASP"/>
    <property type="match status" value="1"/>
</dbReference>
<feature type="region of interest" description="Disordered" evidence="1">
    <location>
        <begin position="1122"/>
        <end position="1166"/>
    </location>
</feature>
<feature type="domain" description="TOG" evidence="2">
    <location>
        <begin position="349"/>
        <end position="582"/>
    </location>
</feature>
<feature type="domain" description="TOG" evidence="2">
    <location>
        <begin position="878"/>
        <end position="1121"/>
    </location>
</feature>
<dbReference type="Proteomes" id="UP001487740">
    <property type="component" value="Unassembled WGS sequence"/>
</dbReference>
<feature type="region of interest" description="Disordered" evidence="1">
    <location>
        <begin position="571"/>
        <end position="797"/>
    </location>
</feature>
<evidence type="ECO:0000259" key="2">
    <source>
        <dbReference type="SMART" id="SM01349"/>
    </source>
</evidence>
<feature type="domain" description="TOG" evidence="2">
    <location>
        <begin position="1270"/>
        <end position="1511"/>
    </location>
</feature>
<feature type="compositionally biased region" description="Low complexity" evidence="1">
    <location>
        <begin position="576"/>
        <end position="591"/>
    </location>
</feature>
<dbReference type="EMBL" id="JARAKH010000024">
    <property type="protein sequence ID" value="KAK8391241.1"/>
    <property type="molecule type" value="Genomic_DNA"/>
</dbReference>
<feature type="compositionally biased region" description="Low complexity" evidence="1">
    <location>
        <begin position="660"/>
        <end position="676"/>
    </location>
</feature>